<dbReference type="PRINTS" id="PR00111">
    <property type="entry name" value="ABHYDROLASE"/>
</dbReference>
<evidence type="ECO:0000313" key="2">
    <source>
        <dbReference type="EMBL" id="QDL38661.1"/>
    </source>
</evidence>
<dbReference type="KEGG" id="rhf:EUB48_16225"/>
<keyword evidence="2" id="KW-0378">Hydrolase</keyword>
<sequence>MTHFTASDGTRIAYYIDDSTSPWKKPDTVLLLHAAMGSAKRYFAWVPRLCGHYRVLRMDMRGHGASEVPSPEKELSMQRLVQDVIELLDHVGCERPHIAGNSAGGYIGQNIAMTRPDRIKSLMLFSSTPGLLQSQWAAWLPRVKEIGLRAFLAENIRARLPVDQLDPKHIEWFLDEADRLDVEFGGRLVTYMTTQDWADRLHEIRCPTFLAIPGAAQIGNESAYEVMRQRIPDIQAVTYEGLPHHITDGVPDRCVDDVKTFLRWRFGAP</sequence>
<dbReference type="EMBL" id="CP035503">
    <property type="protein sequence ID" value="QDL38661.1"/>
    <property type="molecule type" value="Genomic_DNA"/>
</dbReference>
<dbReference type="Gene3D" id="3.40.50.1820">
    <property type="entry name" value="alpha/beta hydrolase"/>
    <property type="match status" value="1"/>
</dbReference>
<dbReference type="InterPro" id="IPR050471">
    <property type="entry name" value="AB_hydrolase"/>
</dbReference>
<dbReference type="InterPro" id="IPR000073">
    <property type="entry name" value="AB_hydrolase_1"/>
</dbReference>
<organism evidence="2 3">
    <name type="scientific">Rhodoferax sediminis</name>
    <dbReference type="NCBI Taxonomy" id="2509614"/>
    <lineage>
        <taxon>Bacteria</taxon>
        <taxon>Pseudomonadati</taxon>
        <taxon>Pseudomonadota</taxon>
        <taxon>Betaproteobacteria</taxon>
        <taxon>Burkholderiales</taxon>
        <taxon>Comamonadaceae</taxon>
        <taxon>Rhodoferax</taxon>
    </lineage>
</organism>
<protein>
    <submittedName>
        <fullName evidence="2">Alpha/beta hydrolase</fullName>
    </submittedName>
</protein>
<evidence type="ECO:0000259" key="1">
    <source>
        <dbReference type="Pfam" id="PF00561"/>
    </source>
</evidence>
<name>A0A515DE10_9BURK</name>
<reference evidence="2 3" key="1">
    <citation type="submission" date="2019-01" db="EMBL/GenBank/DDBJ databases">
        <title>Genomic insights into a novel species Rhodoferax sp.</title>
        <authorList>
            <person name="Jin L."/>
        </authorList>
    </citation>
    <scope>NUCLEOTIDE SEQUENCE [LARGE SCALE GENOMIC DNA]</scope>
    <source>
        <strain evidence="2 3">CHu59-6-5</strain>
    </source>
</reference>
<dbReference type="PANTHER" id="PTHR43433:SF5">
    <property type="entry name" value="AB HYDROLASE-1 DOMAIN-CONTAINING PROTEIN"/>
    <property type="match status" value="1"/>
</dbReference>
<accession>A0A515DE10</accession>
<dbReference type="OrthoDB" id="9793083at2"/>
<dbReference type="Pfam" id="PF00561">
    <property type="entry name" value="Abhydrolase_1"/>
    <property type="match status" value="1"/>
</dbReference>
<dbReference type="AlphaFoldDB" id="A0A515DE10"/>
<feature type="domain" description="AB hydrolase-1" evidence="1">
    <location>
        <begin position="28"/>
        <end position="144"/>
    </location>
</feature>
<dbReference type="PANTHER" id="PTHR43433">
    <property type="entry name" value="HYDROLASE, ALPHA/BETA FOLD FAMILY PROTEIN"/>
    <property type="match status" value="1"/>
</dbReference>
<proteinExistence type="predicted"/>
<keyword evidence="3" id="KW-1185">Reference proteome</keyword>
<dbReference type="RefSeq" id="WP_142820098.1">
    <property type="nucleotide sequence ID" value="NZ_CP035503.1"/>
</dbReference>
<dbReference type="SUPFAM" id="SSF53474">
    <property type="entry name" value="alpha/beta-Hydrolases"/>
    <property type="match status" value="1"/>
</dbReference>
<dbReference type="Proteomes" id="UP000316798">
    <property type="component" value="Chromosome"/>
</dbReference>
<evidence type="ECO:0000313" key="3">
    <source>
        <dbReference type="Proteomes" id="UP000316798"/>
    </source>
</evidence>
<dbReference type="GO" id="GO:0016787">
    <property type="term" value="F:hydrolase activity"/>
    <property type="evidence" value="ECO:0007669"/>
    <property type="project" value="UniProtKB-KW"/>
</dbReference>
<gene>
    <name evidence="2" type="ORF">EUB48_16225</name>
</gene>
<dbReference type="InterPro" id="IPR029058">
    <property type="entry name" value="AB_hydrolase_fold"/>
</dbReference>